<sequence>MLRLKLELCKTGNREGHYPIHLASSWGRVDIVRKMVAADKSLARLLRLERVHSPPRRRREQPGRGHLGLAEGGAGAGEGSDVSGRDGASCGGEEPHDPCRDSPDRAP</sequence>
<dbReference type="EMBL" id="JAUJYO010000018">
    <property type="protein sequence ID" value="KAK1290231.1"/>
    <property type="molecule type" value="Genomic_DNA"/>
</dbReference>
<reference evidence="3" key="2">
    <citation type="submission" date="2023-06" db="EMBL/GenBank/DDBJ databases">
        <authorList>
            <person name="Ma L."/>
            <person name="Liu K.-W."/>
            <person name="Li Z."/>
            <person name="Hsiao Y.-Y."/>
            <person name="Qi Y."/>
            <person name="Fu T."/>
            <person name="Tang G."/>
            <person name="Zhang D."/>
            <person name="Sun W.-H."/>
            <person name="Liu D.-K."/>
            <person name="Li Y."/>
            <person name="Chen G.-Z."/>
            <person name="Liu X.-D."/>
            <person name="Liao X.-Y."/>
            <person name="Jiang Y.-T."/>
            <person name="Yu X."/>
            <person name="Hao Y."/>
            <person name="Huang J."/>
            <person name="Zhao X.-W."/>
            <person name="Ke S."/>
            <person name="Chen Y.-Y."/>
            <person name="Wu W.-L."/>
            <person name="Hsu J.-L."/>
            <person name="Lin Y.-F."/>
            <person name="Huang M.-D."/>
            <person name="Li C.-Y."/>
            <person name="Huang L."/>
            <person name="Wang Z.-W."/>
            <person name="Zhao X."/>
            <person name="Zhong W.-Y."/>
            <person name="Peng D.-H."/>
            <person name="Ahmad S."/>
            <person name="Lan S."/>
            <person name="Zhang J.-S."/>
            <person name="Tsai W.-C."/>
            <person name="Van De Peer Y."/>
            <person name="Liu Z.-J."/>
        </authorList>
    </citation>
    <scope>NUCLEOTIDE SEQUENCE</scope>
    <source>
        <strain evidence="3">CP</strain>
        <tissue evidence="3">Leaves</tissue>
    </source>
</reference>
<keyword evidence="4" id="KW-1185">Reference proteome</keyword>
<feature type="region of interest" description="Disordered" evidence="1">
    <location>
        <begin position="51"/>
        <end position="107"/>
    </location>
</feature>
<dbReference type="AlphaFoldDB" id="A0AAV9CMT8"/>
<feature type="compositionally biased region" description="Basic and acidic residues" evidence="1">
    <location>
        <begin position="93"/>
        <end position="107"/>
    </location>
</feature>
<evidence type="ECO:0000313" key="2">
    <source>
        <dbReference type="EMBL" id="KAK1290230.1"/>
    </source>
</evidence>
<evidence type="ECO:0000313" key="3">
    <source>
        <dbReference type="EMBL" id="KAK1290231.1"/>
    </source>
</evidence>
<name>A0AAV9CMT8_ACOCL</name>
<evidence type="ECO:0000313" key="4">
    <source>
        <dbReference type="Proteomes" id="UP001180020"/>
    </source>
</evidence>
<accession>A0AAV9CMT8</accession>
<protein>
    <submittedName>
        <fullName evidence="3">Uncharacterized protein</fullName>
    </submittedName>
</protein>
<organism evidence="3 4">
    <name type="scientific">Acorus calamus</name>
    <name type="common">Sweet flag</name>
    <dbReference type="NCBI Taxonomy" id="4465"/>
    <lineage>
        <taxon>Eukaryota</taxon>
        <taxon>Viridiplantae</taxon>
        <taxon>Streptophyta</taxon>
        <taxon>Embryophyta</taxon>
        <taxon>Tracheophyta</taxon>
        <taxon>Spermatophyta</taxon>
        <taxon>Magnoliopsida</taxon>
        <taxon>Liliopsida</taxon>
        <taxon>Acoraceae</taxon>
        <taxon>Acorus</taxon>
    </lineage>
</organism>
<evidence type="ECO:0000256" key="1">
    <source>
        <dbReference type="SAM" id="MobiDB-lite"/>
    </source>
</evidence>
<proteinExistence type="predicted"/>
<reference evidence="3" key="1">
    <citation type="journal article" date="2023" name="Nat. Commun.">
        <title>Diploid and tetraploid genomes of Acorus and the evolution of monocots.</title>
        <authorList>
            <person name="Ma L."/>
            <person name="Liu K.W."/>
            <person name="Li Z."/>
            <person name="Hsiao Y.Y."/>
            <person name="Qi Y."/>
            <person name="Fu T."/>
            <person name="Tang G.D."/>
            <person name="Zhang D."/>
            <person name="Sun W.H."/>
            <person name="Liu D.K."/>
            <person name="Li Y."/>
            <person name="Chen G.Z."/>
            <person name="Liu X.D."/>
            <person name="Liao X.Y."/>
            <person name="Jiang Y.T."/>
            <person name="Yu X."/>
            <person name="Hao Y."/>
            <person name="Huang J."/>
            <person name="Zhao X.W."/>
            <person name="Ke S."/>
            <person name="Chen Y.Y."/>
            <person name="Wu W.L."/>
            <person name="Hsu J.L."/>
            <person name="Lin Y.F."/>
            <person name="Huang M.D."/>
            <person name="Li C.Y."/>
            <person name="Huang L."/>
            <person name="Wang Z.W."/>
            <person name="Zhao X."/>
            <person name="Zhong W.Y."/>
            <person name="Peng D.H."/>
            <person name="Ahmad S."/>
            <person name="Lan S."/>
            <person name="Zhang J.S."/>
            <person name="Tsai W.C."/>
            <person name="Van de Peer Y."/>
            <person name="Liu Z.J."/>
        </authorList>
    </citation>
    <scope>NUCLEOTIDE SEQUENCE</scope>
    <source>
        <strain evidence="3">CP</strain>
    </source>
</reference>
<comment type="caution">
    <text evidence="3">The sequence shown here is derived from an EMBL/GenBank/DDBJ whole genome shotgun (WGS) entry which is preliminary data.</text>
</comment>
<dbReference type="Proteomes" id="UP001180020">
    <property type="component" value="Unassembled WGS sequence"/>
</dbReference>
<dbReference type="EMBL" id="JAUJYO010000018">
    <property type="protein sequence ID" value="KAK1290230.1"/>
    <property type="molecule type" value="Genomic_DNA"/>
</dbReference>
<gene>
    <name evidence="2" type="ORF">QJS10_CPB18g01115</name>
    <name evidence="3" type="ORF">QJS10_CPB18g01118</name>
</gene>